<evidence type="ECO:0000313" key="1">
    <source>
        <dbReference type="EMBL" id="GEB46010.1"/>
    </source>
</evidence>
<reference evidence="1 2" key="1">
    <citation type="submission" date="2019-06" db="EMBL/GenBank/DDBJ databases">
        <title>Whole genome shotgun sequence of Microbacterium testaceum NBRC 12675.</title>
        <authorList>
            <person name="Hosoyama A."/>
            <person name="Uohara A."/>
            <person name="Ohji S."/>
            <person name="Ichikawa N."/>
        </authorList>
    </citation>
    <scope>NUCLEOTIDE SEQUENCE [LARGE SCALE GENOMIC DNA]</scope>
    <source>
        <strain evidence="1 2">NBRC 12675</strain>
    </source>
</reference>
<dbReference type="AlphaFoldDB" id="A0A4Y3QPI3"/>
<proteinExistence type="predicted"/>
<name>A0A4Y3QPI3_MICTE</name>
<dbReference type="Proteomes" id="UP000319525">
    <property type="component" value="Unassembled WGS sequence"/>
</dbReference>
<protein>
    <recommendedName>
        <fullName evidence="3">DUF4365 domain-containing protein</fullName>
    </recommendedName>
</protein>
<evidence type="ECO:0008006" key="3">
    <source>
        <dbReference type="Google" id="ProtNLM"/>
    </source>
</evidence>
<comment type="caution">
    <text evidence="1">The sequence shown here is derived from an EMBL/GenBank/DDBJ whole genome shotgun (WGS) entry which is preliminary data.</text>
</comment>
<accession>A0A4Y3QPI3</accession>
<organism evidence="1 2">
    <name type="scientific">Microbacterium testaceum</name>
    <name type="common">Aureobacterium testaceum</name>
    <name type="synonym">Brevibacterium testaceum</name>
    <dbReference type="NCBI Taxonomy" id="2033"/>
    <lineage>
        <taxon>Bacteria</taxon>
        <taxon>Bacillati</taxon>
        <taxon>Actinomycetota</taxon>
        <taxon>Actinomycetes</taxon>
        <taxon>Micrococcales</taxon>
        <taxon>Microbacteriaceae</taxon>
        <taxon>Microbacterium</taxon>
    </lineage>
</organism>
<dbReference type="Gene3D" id="3.40.1350.10">
    <property type="match status" value="1"/>
</dbReference>
<gene>
    <name evidence="1" type="ORF">MTE01_19550</name>
</gene>
<dbReference type="GO" id="GO:0003676">
    <property type="term" value="F:nucleic acid binding"/>
    <property type="evidence" value="ECO:0007669"/>
    <property type="project" value="InterPro"/>
</dbReference>
<dbReference type="InterPro" id="IPR011856">
    <property type="entry name" value="tRNA_endonuc-like_dom_sf"/>
</dbReference>
<sequence length="193" mass="21730">MADTKQTKTIGEHYAAAELARRGWAPALTRDGLERTDILAVMAEGAGRRLVEIQVKTARGEKPGRVSWPLGNKSQAPSAHAREYFVLVAVPLDHSVRPRSFVVPRVHVAAAAWIAHMNWLTDPDAPIGKRNAPVDRSRVGVNTFLRYEDRWDLLEIDQADAPVLLPSIYREYALSPRVGLRKDHEWQKSLPEW</sequence>
<evidence type="ECO:0000313" key="2">
    <source>
        <dbReference type="Proteomes" id="UP000319525"/>
    </source>
</evidence>
<dbReference type="EMBL" id="BJML01000005">
    <property type="protein sequence ID" value="GEB46010.1"/>
    <property type="molecule type" value="Genomic_DNA"/>
</dbReference>
<dbReference type="GeneID" id="57144640"/>
<dbReference type="RefSeq" id="WP_141377165.1">
    <property type="nucleotide sequence ID" value="NZ_BJML01000005.1"/>
</dbReference>
<dbReference type="OrthoDB" id="5108281at2"/>